<dbReference type="SUPFAM" id="SSF52540">
    <property type="entry name" value="P-loop containing nucleoside triphosphate hydrolases"/>
    <property type="match status" value="1"/>
</dbReference>
<dbReference type="AlphaFoldDB" id="A0A7W9WLP5"/>
<gene>
    <name evidence="6" type="ORF">HNR57_007914</name>
</gene>
<dbReference type="PANTHER" id="PTHR11070">
    <property type="entry name" value="UVRD / RECB / PCRA DNA HELICASE FAMILY MEMBER"/>
    <property type="match status" value="1"/>
</dbReference>
<keyword evidence="7" id="KW-1185">Reference proteome</keyword>
<keyword evidence="1" id="KW-0547">Nucleotide-binding</keyword>
<feature type="domain" description="UvrD-like helicase ATP-binding" evidence="5">
    <location>
        <begin position="14"/>
        <end position="104"/>
    </location>
</feature>
<sequence>MATTRTLPFSAETQSGNQFDHLKRRLARDGIFRYDDMFAIAERHLTRNPTLAQATAMRFPFVLLDEMQDTSAMQQRLLDKVFAAGHTVVQRVGDVNQRIFEDRGDAQIGASAFPLPMSAELPVSRRFGTKIASLASDLTVHRSQRIEGTGPEGTIALLLFDRDSVDQVVPTFERLARSLVPRHLLLENPPRVLGARRHPGSSPKFPQSLACYVPGLTLPGRGETRGLLIAAARTAQEQRRHGDTHAAVQQFWNTLRGAVRPCAPEGLPPLSRLDRDPTTVGGRIRALLNSLLTDALDDEEGWQRLTRQLIEALPELTQSSWEDPTALQEPMAYFPAEAPATRHLINESGIVTSVAGTIQSAKGETHAATLVLECLDRTGKKHDVAEVLGLLAGASDIARASPTIRRAAQLIFVGATRPTRLLALAALRERAAPHTEALARRGWAIHDVRDPWLPT</sequence>
<keyword evidence="3" id="KW-0347">Helicase</keyword>
<dbReference type="InterPro" id="IPR027417">
    <property type="entry name" value="P-loop_NTPase"/>
</dbReference>
<dbReference type="RefSeq" id="WP_184568133.1">
    <property type="nucleotide sequence ID" value="NZ_BAAARS010000028.1"/>
</dbReference>
<evidence type="ECO:0000313" key="7">
    <source>
        <dbReference type="Proteomes" id="UP000591537"/>
    </source>
</evidence>
<name>A0A7W9WLP5_9ACTN</name>
<protein>
    <recommendedName>
        <fullName evidence="5">UvrD-like helicase ATP-binding domain-containing protein</fullName>
    </recommendedName>
</protein>
<accession>A0A7W9WLP5</accession>
<dbReference type="GO" id="GO:0005524">
    <property type="term" value="F:ATP binding"/>
    <property type="evidence" value="ECO:0007669"/>
    <property type="project" value="UniProtKB-KW"/>
</dbReference>
<dbReference type="GO" id="GO:0000725">
    <property type="term" value="P:recombinational repair"/>
    <property type="evidence" value="ECO:0007669"/>
    <property type="project" value="TreeGrafter"/>
</dbReference>
<evidence type="ECO:0000259" key="5">
    <source>
        <dbReference type="Pfam" id="PF00580"/>
    </source>
</evidence>
<evidence type="ECO:0000313" key="6">
    <source>
        <dbReference type="EMBL" id="MBB6081951.1"/>
    </source>
</evidence>
<proteinExistence type="predicted"/>
<dbReference type="InterPro" id="IPR014016">
    <property type="entry name" value="UvrD-like_ATP-bd"/>
</dbReference>
<evidence type="ECO:0000256" key="1">
    <source>
        <dbReference type="ARBA" id="ARBA00022741"/>
    </source>
</evidence>
<dbReference type="Gene3D" id="3.40.50.300">
    <property type="entry name" value="P-loop containing nucleotide triphosphate hydrolases"/>
    <property type="match status" value="1"/>
</dbReference>
<evidence type="ECO:0000256" key="3">
    <source>
        <dbReference type="ARBA" id="ARBA00022806"/>
    </source>
</evidence>
<dbReference type="GO" id="GO:0016787">
    <property type="term" value="F:hydrolase activity"/>
    <property type="evidence" value="ECO:0007669"/>
    <property type="project" value="UniProtKB-KW"/>
</dbReference>
<organism evidence="6 7">
    <name type="scientific">Streptomyces paradoxus</name>
    <dbReference type="NCBI Taxonomy" id="66375"/>
    <lineage>
        <taxon>Bacteria</taxon>
        <taxon>Bacillati</taxon>
        <taxon>Actinomycetota</taxon>
        <taxon>Actinomycetes</taxon>
        <taxon>Kitasatosporales</taxon>
        <taxon>Streptomycetaceae</taxon>
        <taxon>Streptomyces</taxon>
    </lineage>
</organism>
<reference evidence="6 7" key="1">
    <citation type="submission" date="2020-08" db="EMBL/GenBank/DDBJ databases">
        <title>Genomic Encyclopedia of Type Strains, Phase IV (KMG-IV): sequencing the most valuable type-strain genomes for metagenomic binning, comparative biology and taxonomic classification.</title>
        <authorList>
            <person name="Goeker M."/>
        </authorList>
    </citation>
    <scope>NUCLEOTIDE SEQUENCE [LARGE SCALE GENOMIC DNA]</scope>
    <source>
        <strain evidence="6 7">DSM 43350</strain>
    </source>
</reference>
<comment type="caution">
    <text evidence="6">The sequence shown here is derived from an EMBL/GenBank/DDBJ whole genome shotgun (WGS) entry which is preliminary data.</text>
</comment>
<evidence type="ECO:0000256" key="2">
    <source>
        <dbReference type="ARBA" id="ARBA00022801"/>
    </source>
</evidence>
<keyword evidence="2" id="KW-0378">Hydrolase</keyword>
<dbReference type="Pfam" id="PF00580">
    <property type="entry name" value="UvrD-helicase"/>
    <property type="match status" value="1"/>
</dbReference>
<dbReference type="InterPro" id="IPR000212">
    <property type="entry name" value="DNA_helicase_UvrD/REP"/>
</dbReference>
<dbReference type="GO" id="GO:0043138">
    <property type="term" value="F:3'-5' DNA helicase activity"/>
    <property type="evidence" value="ECO:0007669"/>
    <property type="project" value="TreeGrafter"/>
</dbReference>
<keyword evidence="4" id="KW-0067">ATP-binding</keyword>
<dbReference type="Proteomes" id="UP000591537">
    <property type="component" value="Unassembled WGS sequence"/>
</dbReference>
<dbReference type="EMBL" id="JACHGV010000027">
    <property type="protein sequence ID" value="MBB6081951.1"/>
    <property type="molecule type" value="Genomic_DNA"/>
</dbReference>
<evidence type="ECO:0000256" key="4">
    <source>
        <dbReference type="ARBA" id="ARBA00022840"/>
    </source>
</evidence>
<dbReference type="GO" id="GO:0003677">
    <property type="term" value="F:DNA binding"/>
    <property type="evidence" value="ECO:0007669"/>
    <property type="project" value="InterPro"/>
</dbReference>
<dbReference type="PANTHER" id="PTHR11070:SF2">
    <property type="entry name" value="ATP-DEPENDENT DNA HELICASE SRS2"/>
    <property type="match status" value="1"/>
</dbReference>